<dbReference type="InterPro" id="IPR042100">
    <property type="entry name" value="Bug_dom1"/>
</dbReference>
<accession>A0A9X1YC85</accession>
<keyword evidence="3" id="KW-1185">Reference proteome</keyword>
<dbReference type="Gene3D" id="3.40.190.150">
    <property type="entry name" value="Bordetella uptake gene, domain 1"/>
    <property type="match status" value="1"/>
</dbReference>
<sequence length="347" mass="37087">MPDRVAGPIPTPTRRRLLGGLALPALLPRGKALAQPETGQPAPPQAAAAPWPSRSVRIVVPSVTGGFDTYARIIAPLLSERLGRPVVVENRPGANGNVGAAEVQRTTDGHTLLFASISTMTINSSVYRSVPLDPVDDLAAVALPVASPMVWVANPECGLRRLQDVVDRARATPGKLDYALPSAGTINHLIVEAFKLRHGLDITAVPYRGTPPAQLDVVSGRVPIMVDSVGAGIGHITAGRMRPLAVTGRNRSAMLPDVPTVIELGLEDRDYVAWYAFAAPKATPPAVVRRLNEAINAIMADPDVDARFRGLGAEPRRLSPEEQHAFMVAERAKWRQIARAAKVEADY</sequence>
<comment type="caution">
    <text evidence="2">The sequence shown here is derived from an EMBL/GenBank/DDBJ whole genome shotgun (WGS) entry which is preliminary data.</text>
</comment>
<comment type="similarity">
    <text evidence="1">Belongs to the UPF0065 (bug) family.</text>
</comment>
<dbReference type="PANTHER" id="PTHR42928:SF5">
    <property type="entry name" value="BLR1237 PROTEIN"/>
    <property type="match status" value="1"/>
</dbReference>
<dbReference type="EMBL" id="JALPRX010000073">
    <property type="protein sequence ID" value="MCK8786047.1"/>
    <property type="molecule type" value="Genomic_DNA"/>
</dbReference>
<dbReference type="Proteomes" id="UP001139516">
    <property type="component" value="Unassembled WGS sequence"/>
</dbReference>
<dbReference type="Gene3D" id="3.40.190.10">
    <property type="entry name" value="Periplasmic binding protein-like II"/>
    <property type="match status" value="1"/>
</dbReference>
<dbReference type="InterPro" id="IPR005064">
    <property type="entry name" value="BUG"/>
</dbReference>
<evidence type="ECO:0000313" key="3">
    <source>
        <dbReference type="Proteomes" id="UP001139516"/>
    </source>
</evidence>
<dbReference type="SUPFAM" id="SSF53850">
    <property type="entry name" value="Periplasmic binding protein-like II"/>
    <property type="match status" value="1"/>
</dbReference>
<protein>
    <submittedName>
        <fullName evidence="2">Tripartite tricarboxylate transporter substrate-binding protein</fullName>
    </submittedName>
</protein>
<dbReference type="Pfam" id="PF03401">
    <property type="entry name" value="TctC"/>
    <property type="match status" value="1"/>
</dbReference>
<proteinExistence type="inferred from homology"/>
<organism evidence="2 3">
    <name type="scientific">Roseomonas acroporae</name>
    <dbReference type="NCBI Taxonomy" id="2937791"/>
    <lineage>
        <taxon>Bacteria</taxon>
        <taxon>Pseudomonadati</taxon>
        <taxon>Pseudomonadota</taxon>
        <taxon>Alphaproteobacteria</taxon>
        <taxon>Acetobacterales</taxon>
        <taxon>Roseomonadaceae</taxon>
        <taxon>Roseomonas</taxon>
    </lineage>
</organism>
<evidence type="ECO:0000313" key="2">
    <source>
        <dbReference type="EMBL" id="MCK8786047.1"/>
    </source>
</evidence>
<gene>
    <name evidence="2" type="ORF">M0638_16845</name>
</gene>
<dbReference type="AlphaFoldDB" id="A0A9X1YC85"/>
<dbReference type="PIRSF" id="PIRSF017082">
    <property type="entry name" value="YflP"/>
    <property type="match status" value="1"/>
</dbReference>
<dbReference type="RefSeq" id="WP_248668164.1">
    <property type="nucleotide sequence ID" value="NZ_JALPRX010000073.1"/>
</dbReference>
<evidence type="ECO:0000256" key="1">
    <source>
        <dbReference type="ARBA" id="ARBA00006987"/>
    </source>
</evidence>
<reference evidence="2" key="1">
    <citation type="submission" date="2022-04" db="EMBL/GenBank/DDBJ databases">
        <title>Roseomonas acroporae sp. nov., isolated from coral Acropora digitifera.</title>
        <authorList>
            <person name="Sun H."/>
        </authorList>
    </citation>
    <scope>NUCLEOTIDE SEQUENCE</scope>
    <source>
        <strain evidence="2">NAR14</strain>
    </source>
</reference>
<dbReference type="PANTHER" id="PTHR42928">
    <property type="entry name" value="TRICARBOXYLATE-BINDING PROTEIN"/>
    <property type="match status" value="1"/>
</dbReference>
<name>A0A9X1YC85_9PROT</name>